<evidence type="ECO:0000259" key="1">
    <source>
        <dbReference type="PROSITE" id="PS51186"/>
    </source>
</evidence>
<dbReference type="InterPro" id="IPR000182">
    <property type="entry name" value="GNAT_dom"/>
</dbReference>
<name>A0A844QGT5_9HYPH</name>
<comment type="caution">
    <text evidence="2">The sequence shown here is derived from an EMBL/GenBank/DDBJ whole genome shotgun (WGS) entry which is preliminary data.</text>
</comment>
<evidence type="ECO:0000313" key="2">
    <source>
        <dbReference type="EMBL" id="MVA97191.1"/>
    </source>
</evidence>
<dbReference type="GO" id="GO:0016747">
    <property type="term" value="F:acyltransferase activity, transferring groups other than amino-acyl groups"/>
    <property type="evidence" value="ECO:0007669"/>
    <property type="project" value="InterPro"/>
</dbReference>
<dbReference type="Gene3D" id="3.40.630.30">
    <property type="match status" value="1"/>
</dbReference>
<dbReference type="RefSeq" id="WP_156712174.1">
    <property type="nucleotide sequence ID" value="NZ_WPHG01000002.1"/>
</dbReference>
<keyword evidence="2" id="KW-0808">Transferase</keyword>
<keyword evidence="3" id="KW-1185">Reference proteome</keyword>
<proteinExistence type="predicted"/>
<dbReference type="InterPro" id="IPR016181">
    <property type="entry name" value="Acyl_CoA_acyltransferase"/>
</dbReference>
<dbReference type="PANTHER" id="PTHR43792">
    <property type="entry name" value="GNAT FAMILY, PUTATIVE (AFU_ORTHOLOGUE AFUA_3G00765)-RELATED-RELATED"/>
    <property type="match status" value="1"/>
</dbReference>
<sequence length="187" mass="21461">MRLETQRLVIRNWQDRDRELFFQINSDDRVMAFFPFRRDREQADQLFDLLRDGIARNGYGFAALELRATGTTVGFAGIQPAGLEPTLPAETFEIGWRLAPEFWSNGYASEAAKALLAYGFGDLGLSEIVSFAVWNNTRSTAVMERIGMRRVLGQDFDHPKVPESHPDLRRHVLYRLAREDWLARATP</sequence>
<evidence type="ECO:0000313" key="3">
    <source>
        <dbReference type="Proteomes" id="UP000463224"/>
    </source>
</evidence>
<dbReference type="InterPro" id="IPR051531">
    <property type="entry name" value="N-acetyltransferase"/>
</dbReference>
<dbReference type="AlphaFoldDB" id="A0A844QGT5"/>
<dbReference type="Pfam" id="PF13302">
    <property type="entry name" value="Acetyltransf_3"/>
    <property type="match status" value="1"/>
</dbReference>
<accession>A0A844QGT5</accession>
<dbReference type="SUPFAM" id="SSF55729">
    <property type="entry name" value="Acyl-CoA N-acyltransferases (Nat)"/>
    <property type="match status" value="1"/>
</dbReference>
<dbReference type="PROSITE" id="PS51186">
    <property type="entry name" value="GNAT"/>
    <property type="match status" value="1"/>
</dbReference>
<feature type="domain" description="N-acetyltransferase" evidence="1">
    <location>
        <begin position="8"/>
        <end position="179"/>
    </location>
</feature>
<protein>
    <submittedName>
        <fullName evidence="2">GNAT family N-acetyltransferase</fullName>
    </submittedName>
</protein>
<dbReference type="PANTHER" id="PTHR43792:SF1">
    <property type="entry name" value="N-ACETYLTRANSFERASE DOMAIN-CONTAINING PROTEIN"/>
    <property type="match status" value="1"/>
</dbReference>
<gene>
    <name evidence="2" type="ORF">GN330_08015</name>
</gene>
<organism evidence="2 3">
    <name type="scientific">Nitratireductor arenosus</name>
    <dbReference type="NCBI Taxonomy" id="2682096"/>
    <lineage>
        <taxon>Bacteria</taxon>
        <taxon>Pseudomonadati</taxon>
        <taxon>Pseudomonadota</taxon>
        <taxon>Alphaproteobacteria</taxon>
        <taxon>Hyphomicrobiales</taxon>
        <taxon>Phyllobacteriaceae</taxon>
        <taxon>Nitratireductor</taxon>
    </lineage>
</organism>
<reference evidence="2 3" key="1">
    <citation type="submission" date="2019-12" db="EMBL/GenBank/DDBJ databases">
        <title>Nitratireductor arenosus sp. nov., Isolated from sea sand, Jeju island, South Korea.</title>
        <authorList>
            <person name="Kim W."/>
        </authorList>
    </citation>
    <scope>NUCLEOTIDE SEQUENCE [LARGE SCALE GENOMIC DNA]</scope>
    <source>
        <strain evidence="2 3">CAU 1489</strain>
    </source>
</reference>
<dbReference type="EMBL" id="WPHG01000002">
    <property type="protein sequence ID" value="MVA97191.1"/>
    <property type="molecule type" value="Genomic_DNA"/>
</dbReference>
<dbReference type="Proteomes" id="UP000463224">
    <property type="component" value="Unassembled WGS sequence"/>
</dbReference>